<evidence type="ECO:0000259" key="4">
    <source>
        <dbReference type="Pfam" id="PF12776"/>
    </source>
</evidence>
<evidence type="ECO:0000313" key="5">
    <source>
        <dbReference type="EMBL" id="KAG5517312.1"/>
    </source>
</evidence>
<evidence type="ECO:0000256" key="2">
    <source>
        <dbReference type="SAM" id="MobiDB-lite"/>
    </source>
</evidence>
<dbReference type="InterPro" id="IPR036259">
    <property type="entry name" value="MFS_trans_sf"/>
</dbReference>
<feature type="domain" description="Myb/SANT-like" evidence="4">
    <location>
        <begin position="708"/>
        <end position="801"/>
    </location>
</feature>
<feature type="region of interest" description="Disordered" evidence="2">
    <location>
        <begin position="862"/>
        <end position="895"/>
    </location>
</feature>
<dbReference type="Pfam" id="PF12776">
    <property type="entry name" value="Myb_DNA-bind_3"/>
    <property type="match status" value="4"/>
</dbReference>
<feature type="domain" description="Myb/SANT-like" evidence="4">
    <location>
        <begin position="208"/>
        <end position="301"/>
    </location>
</feature>
<comment type="caution">
    <text evidence="5">The sequence shown here is derived from an EMBL/GenBank/DDBJ whole genome shotgun (WGS) entry which is preliminary data.</text>
</comment>
<evidence type="ECO:0000256" key="1">
    <source>
        <dbReference type="ARBA" id="ARBA00044504"/>
    </source>
</evidence>
<dbReference type="InterPro" id="IPR024752">
    <property type="entry name" value="Myb/SANT-like_dom"/>
</dbReference>
<feature type="domain" description="Myb/SANT-like" evidence="4">
    <location>
        <begin position="540"/>
        <end position="636"/>
    </location>
</feature>
<keyword evidence="3" id="KW-1133">Transmembrane helix</keyword>
<accession>A0AAV6HZB5</accession>
<feature type="transmembrane region" description="Helical" evidence="3">
    <location>
        <begin position="146"/>
        <end position="165"/>
    </location>
</feature>
<dbReference type="PANTHER" id="PTHR46929">
    <property type="entry name" value="EXPRESSED PROTEIN"/>
    <property type="match status" value="1"/>
</dbReference>
<comment type="similarity">
    <text evidence="1">Belongs to the major facilitator superfamily. Phosphate:H(+) symporter (TC 2.A.1.9) family.</text>
</comment>
<evidence type="ECO:0000313" key="6">
    <source>
        <dbReference type="Proteomes" id="UP000823749"/>
    </source>
</evidence>
<feature type="domain" description="Myb/SANT-like" evidence="4">
    <location>
        <begin position="372"/>
        <end position="466"/>
    </location>
</feature>
<evidence type="ECO:0000256" key="3">
    <source>
        <dbReference type="SAM" id="Phobius"/>
    </source>
</evidence>
<feature type="region of interest" description="Disordered" evidence="2">
    <location>
        <begin position="23"/>
        <end position="49"/>
    </location>
</feature>
<sequence length="982" mass="112331">MLPSSSSACIMWAKDFGRGAWEEEEAHTGVRGWPKSSSSSPASDAASPRLDEEFLKLKADMEKMEVEREVERRAREEEKREREMERRAHEVGQKKMADLMSLVTQLIQEKKQTHILIPVYEFVFVSIARKITGHTTGIKQLQRARVWLVLSAISMAIAIAIAGIVEVMRKNQSLEPNSLFWLSLQCMYRRLYQTRDSNAEEKVKYVIWTNEMDRCLSKVLVEHAKKGNKSDNIIKTATYAEAVAVLNEKFGLELTKDHIKNRLKTWRKQYGLLKEILAQKGFKWDGARKMVVADDAVWGDYVKINPEAKPFRAKFIDNYDELCIIVGNDQAIASCPDNCPEVGIDIVSVNEGVETANLSESWSDDKQAINFRWTEEVDCFLAKTLAEQVQNGYEMDTILQHEACKIILTDLNEKFGPGLSEDHITNRLRTWNKQYRVLKELLSHAGFKWDATRKMIIGNDSVWNDYTKTHHDARPFRGRIVENYDHLCIIFGNGYATGGFSRTGDDFGHSLAGDLEDMEAIDVSPIRYIGIKNDQDENMTWTNEMDCCLSRILVEQVILGNKSELDSKLKYTAYDAAVFALNERFQLNLTKDNVRNRIKMWRKLYASVKELLDQGEFRWDEKQKIVTAEDSVWKDYIEINPEVRLLKGRIIENYADLCVILGNDDPTESSINDAEADMDWTAHNEGVGAELYENRSDNGNGKGKYVVWTVEMDRCLTEKLIEQVKLGNKVEKSFTPVAYKAAVKALNANFGLDLKKANIRNRLKTLKKMYGHVKEILSHKGFMWDKTRKMVVANDSVWNEYIKRHPDAKFLRARSVEYDKLCLIIGNNDATGCWSTTCAKQDANPISNNEVHLETPLSNIMVDKAPSQDDSGDGPQGSSQRPFSSSKQHSKKRRQSDLMIDMMSAMAANIGRIADALTGSNQSVCLDYLFEMVQKIPGFDDDLIIEACEFLSFDEKRAKMFLKLDERLRRLWLLKRLRGQNG</sequence>
<feature type="compositionally biased region" description="Low complexity" evidence="2">
    <location>
        <begin position="34"/>
        <end position="48"/>
    </location>
</feature>
<keyword evidence="3" id="KW-0812">Transmembrane</keyword>
<keyword evidence="6" id="KW-1185">Reference proteome</keyword>
<dbReference type="Gene3D" id="1.20.1250.20">
    <property type="entry name" value="MFS general substrate transporter like domains"/>
    <property type="match status" value="1"/>
</dbReference>
<dbReference type="PANTHER" id="PTHR46929:SF29">
    <property type="entry name" value="MYB_SANT-LIKE DOMAIN-CONTAINING PROTEIN"/>
    <property type="match status" value="1"/>
</dbReference>
<reference evidence="5 6" key="1">
    <citation type="submission" date="2020-08" db="EMBL/GenBank/DDBJ databases">
        <title>Plant Genome Project.</title>
        <authorList>
            <person name="Zhang R.-G."/>
        </authorList>
    </citation>
    <scope>NUCLEOTIDE SEQUENCE [LARGE SCALE GENOMIC DNA]</scope>
    <source>
        <strain evidence="5">WSP0</strain>
        <tissue evidence="5">Leaf</tissue>
    </source>
</reference>
<protein>
    <recommendedName>
        <fullName evidence="4">Myb/SANT-like domain-containing protein</fullName>
    </recommendedName>
</protein>
<proteinExistence type="inferred from homology"/>
<name>A0AAV6HZB5_9ERIC</name>
<dbReference type="EMBL" id="JACTNZ010000013">
    <property type="protein sequence ID" value="KAG5517312.1"/>
    <property type="molecule type" value="Genomic_DNA"/>
</dbReference>
<keyword evidence="3" id="KW-0472">Membrane</keyword>
<dbReference type="Proteomes" id="UP000823749">
    <property type="component" value="Chromosome 13"/>
</dbReference>
<dbReference type="AlphaFoldDB" id="A0AAV6HZB5"/>
<feature type="region of interest" description="Disordered" evidence="2">
    <location>
        <begin position="68"/>
        <end position="90"/>
    </location>
</feature>
<organism evidence="5 6">
    <name type="scientific">Rhododendron griersonianum</name>
    <dbReference type="NCBI Taxonomy" id="479676"/>
    <lineage>
        <taxon>Eukaryota</taxon>
        <taxon>Viridiplantae</taxon>
        <taxon>Streptophyta</taxon>
        <taxon>Embryophyta</taxon>
        <taxon>Tracheophyta</taxon>
        <taxon>Spermatophyta</taxon>
        <taxon>Magnoliopsida</taxon>
        <taxon>eudicotyledons</taxon>
        <taxon>Gunneridae</taxon>
        <taxon>Pentapetalae</taxon>
        <taxon>asterids</taxon>
        <taxon>Ericales</taxon>
        <taxon>Ericaceae</taxon>
        <taxon>Ericoideae</taxon>
        <taxon>Rhodoreae</taxon>
        <taxon>Rhododendron</taxon>
    </lineage>
</organism>
<gene>
    <name evidence="5" type="ORF">RHGRI_037910</name>
</gene>